<evidence type="ECO:0000313" key="4">
    <source>
        <dbReference type="Proteomes" id="UP000076079"/>
    </source>
</evidence>
<dbReference type="InterPro" id="IPR029052">
    <property type="entry name" value="Metallo-depent_PP-like"/>
</dbReference>
<reference evidence="3 4" key="1">
    <citation type="journal article" date="2016" name="Genome Announc.">
        <title>First Complete Genome Sequence of a Subdivision 6 Acidobacterium Strain.</title>
        <authorList>
            <person name="Huang S."/>
            <person name="Vieira S."/>
            <person name="Bunk B."/>
            <person name="Riedel T."/>
            <person name="Sproer C."/>
            <person name="Overmann J."/>
        </authorList>
    </citation>
    <scope>NUCLEOTIDE SEQUENCE [LARGE SCALE GENOMIC DNA]</scope>
    <source>
        <strain evidence="4">DSM 100886 HEG_-6_39</strain>
    </source>
</reference>
<proteinExistence type="predicted"/>
<dbReference type="RefSeq" id="WP_110173972.1">
    <property type="nucleotide sequence ID" value="NZ_CP015136.1"/>
</dbReference>
<evidence type="ECO:0000313" key="3">
    <source>
        <dbReference type="EMBL" id="AMY12523.1"/>
    </source>
</evidence>
<dbReference type="InterPro" id="IPR004843">
    <property type="entry name" value="Calcineurin-like_PHP"/>
</dbReference>
<dbReference type="GO" id="GO:0016787">
    <property type="term" value="F:hydrolase activity"/>
    <property type="evidence" value="ECO:0007669"/>
    <property type="project" value="InterPro"/>
</dbReference>
<dbReference type="Proteomes" id="UP000076079">
    <property type="component" value="Chromosome"/>
</dbReference>
<gene>
    <name evidence="3" type="ORF">LuPra_05799</name>
</gene>
<feature type="chain" id="PRO_5007512088" evidence="1">
    <location>
        <begin position="22"/>
        <end position="362"/>
    </location>
</feature>
<reference evidence="4" key="2">
    <citation type="submission" date="2016-04" db="EMBL/GenBank/DDBJ databases">
        <title>First Complete Genome Sequence of a Subdivision 6 Acidobacterium.</title>
        <authorList>
            <person name="Huang S."/>
            <person name="Vieira S."/>
            <person name="Bunk B."/>
            <person name="Riedel T."/>
            <person name="Sproeer C."/>
            <person name="Overmann J."/>
        </authorList>
    </citation>
    <scope>NUCLEOTIDE SEQUENCE [LARGE SCALE GENOMIC DNA]</scope>
    <source>
        <strain evidence="4">DSM 100886 HEG_-6_39</strain>
    </source>
</reference>
<dbReference type="SUPFAM" id="SSF56300">
    <property type="entry name" value="Metallo-dependent phosphatases"/>
    <property type="match status" value="1"/>
</dbReference>
<dbReference type="EMBL" id="CP015136">
    <property type="protein sequence ID" value="AMY12523.1"/>
    <property type="molecule type" value="Genomic_DNA"/>
</dbReference>
<dbReference type="PANTHER" id="PTHR46546">
    <property type="entry name" value="SHEWANELLA-LIKE PROTEIN PHOSPHATASE 1"/>
    <property type="match status" value="1"/>
</dbReference>
<sequence precursor="true">MKRVLAALLLLACIGLPAAQAPSRIVVVGDVHGDLAALVDTLVDAGVIDSRRAWKGGSAIFVQLGDVPDRGPNSRQVMDLLTDLEKQARRAGGRVHALLGNHEVMNMLGDLRYVTPEEYASYRSLNSEKLRESVFLANADPARREDPLYRSAWMADKPLGWVELTQAFSKLGKYGRWLRQHDTVVKIGSTLLLHGGISPKYAALQADEINTRIKTALASDTPGAETMLTDEEGPLWYRGLALGPETDLAAHVDALLARHGVSRIVIGHTVAPGVVLPRFGGKVILNDVGLSAVYGGPRSSLEIKGDVVSVRHRGTLLQVPTKPDLTNYLRAARALEPAGSTLDGWMEQRAIWPPSAPAPQQR</sequence>
<dbReference type="STRING" id="1855912.LuPra_05799"/>
<dbReference type="AlphaFoldDB" id="A0A143PWH2"/>
<evidence type="ECO:0000259" key="2">
    <source>
        <dbReference type="Pfam" id="PF00149"/>
    </source>
</evidence>
<name>A0A143PWH2_LUTPR</name>
<dbReference type="OrthoDB" id="9779903at2"/>
<accession>A0A143PWH2</accession>
<keyword evidence="4" id="KW-1185">Reference proteome</keyword>
<dbReference type="Gene3D" id="3.60.21.10">
    <property type="match status" value="1"/>
</dbReference>
<evidence type="ECO:0000256" key="1">
    <source>
        <dbReference type="SAM" id="SignalP"/>
    </source>
</evidence>
<organism evidence="3 4">
    <name type="scientific">Luteitalea pratensis</name>
    <dbReference type="NCBI Taxonomy" id="1855912"/>
    <lineage>
        <taxon>Bacteria</taxon>
        <taxon>Pseudomonadati</taxon>
        <taxon>Acidobacteriota</taxon>
        <taxon>Vicinamibacteria</taxon>
        <taxon>Vicinamibacterales</taxon>
        <taxon>Vicinamibacteraceae</taxon>
        <taxon>Luteitalea</taxon>
    </lineage>
</organism>
<feature type="signal peptide" evidence="1">
    <location>
        <begin position="1"/>
        <end position="21"/>
    </location>
</feature>
<feature type="domain" description="Calcineurin-like phosphoesterase" evidence="2">
    <location>
        <begin position="24"/>
        <end position="271"/>
    </location>
</feature>
<protein>
    <submittedName>
        <fullName evidence="3">Diadenosine tetraphosphatase</fullName>
    </submittedName>
</protein>
<dbReference type="PANTHER" id="PTHR46546:SF4">
    <property type="entry name" value="SHEWANELLA-LIKE PROTEIN PHOSPHATASE 1"/>
    <property type="match status" value="1"/>
</dbReference>
<keyword evidence="1" id="KW-0732">Signal</keyword>
<dbReference type="KEGG" id="abac:LuPra_05799"/>
<dbReference type="Pfam" id="PF00149">
    <property type="entry name" value="Metallophos"/>
    <property type="match status" value="1"/>
</dbReference>
<dbReference type="PATRIC" id="fig|1813736.3.peg.6096"/>